<proteinExistence type="predicted"/>
<dbReference type="Gene3D" id="6.10.250.2870">
    <property type="match status" value="1"/>
</dbReference>
<evidence type="ECO:0000256" key="4">
    <source>
        <dbReference type="ARBA" id="ARBA00022679"/>
    </source>
</evidence>
<evidence type="ECO:0000256" key="5">
    <source>
        <dbReference type="ARBA" id="ARBA00022741"/>
    </source>
</evidence>
<feature type="transmembrane region" description="Helical" evidence="9">
    <location>
        <begin position="176"/>
        <end position="198"/>
    </location>
</feature>
<keyword evidence="3" id="KW-0597">Phosphoprotein</keyword>
<protein>
    <recommendedName>
        <fullName evidence="2">histidine kinase</fullName>
        <ecNumber evidence="2">2.7.13.3</ecNumber>
    </recommendedName>
</protein>
<evidence type="ECO:0000256" key="9">
    <source>
        <dbReference type="SAM" id="Phobius"/>
    </source>
</evidence>
<keyword evidence="6" id="KW-0418">Kinase</keyword>
<evidence type="ECO:0000256" key="2">
    <source>
        <dbReference type="ARBA" id="ARBA00012438"/>
    </source>
</evidence>
<reference evidence="11 12" key="1">
    <citation type="submission" date="2019-07" db="EMBL/GenBank/DDBJ databases">
        <title>Whole genome shotgun sequence of Knoellia locipacati NBRC 109775.</title>
        <authorList>
            <person name="Hosoyama A."/>
            <person name="Uohara A."/>
            <person name="Ohji S."/>
            <person name="Ichikawa N."/>
        </authorList>
    </citation>
    <scope>NUCLEOTIDE SEQUENCE [LARGE SCALE GENOMIC DNA]</scope>
    <source>
        <strain evidence="11 12">NBRC 109775</strain>
    </source>
</reference>
<keyword evidence="5" id="KW-0547">Nucleotide-binding</keyword>
<feature type="transmembrane region" description="Helical" evidence="9">
    <location>
        <begin position="239"/>
        <end position="262"/>
    </location>
</feature>
<dbReference type="PANTHER" id="PTHR24421">
    <property type="entry name" value="NITRATE/NITRITE SENSOR PROTEIN NARX-RELATED"/>
    <property type="match status" value="1"/>
</dbReference>
<dbReference type="Pfam" id="PF07730">
    <property type="entry name" value="HisKA_3"/>
    <property type="match status" value="1"/>
</dbReference>
<organism evidence="11 12">
    <name type="scientific">Knoellia locipacati</name>
    <dbReference type="NCBI Taxonomy" id="882824"/>
    <lineage>
        <taxon>Bacteria</taxon>
        <taxon>Bacillati</taxon>
        <taxon>Actinomycetota</taxon>
        <taxon>Actinomycetes</taxon>
        <taxon>Micrococcales</taxon>
        <taxon>Intrasporangiaceae</taxon>
        <taxon>Knoellia</taxon>
    </lineage>
</organism>
<feature type="transmembrane region" description="Helical" evidence="9">
    <location>
        <begin position="34"/>
        <end position="56"/>
    </location>
</feature>
<keyword evidence="9" id="KW-1133">Transmembrane helix</keyword>
<gene>
    <name evidence="11" type="ORF">KLO01_00410</name>
</gene>
<feature type="transmembrane region" description="Helical" evidence="9">
    <location>
        <begin position="87"/>
        <end position="104"/>
    </location>
</feature>
<dbReference type="EMBL" id="BKBA01000001">
    <property type="protein sequence ID" value="GEQ11994.1"/>
    <property type="molecule type" value="Genomic_DNA"/>
</dbReference>
<dbReference type="InterPro" id="IPR011712">
    <property type="entry name" value="Sig_transdc_His_kin_sub3_dim/P"/>
</dbReference>
<sequence length="571" mass="59141">MGTAAAVLAGVATATVQLSTDSDLLTTHAAVGPAAGAVQVVASLALVGAGLVVWFGGGRGSPGVAVLGAAVAFMAPVWIGWQDAPPWVQSLGALIAPLLLPCLIDVATSFSTGADGGDRPHRRSGLVRVAYVVTVVHVVLRATLHDPFLDPNCWADCRADTLLVHPAPDAVAVLDLLWSAAALLLGAGLVLSSTVTVARRSSAAVLDVGVVVTATAAVSVQVARAMLSPGAEDPRREVLQLLFVVEGVTLVLLACALARFTWCREQHRASLRRLADVASEAAGIESLATALSRATGLSDLELGYWVPAAAGHVDAAGRPMPPDPHGRDVSVLRGDAPVAVIRSHEDHASMALIGEALGPAARLALDNERLRVEEVYHVQQLADSRARIVSASDRARRELERDLHDGAQQSLLAVLYSLQVAAAASRNRGDDAQTRALEGSVDACRAVLAELREIAHGLFPVILDTGGLAAALENLGDRSGLVVTVQDRTVAPLPKPVAHAGYLAAAAAVAAATDCGHSRVDIRLHHTAGELVVEVYGAPAGAYVQTHDRVGALGGHLVRDDENLRVVIPCE</sequence>
<evidence type="ECO:0000256" key="3">
    <source>
        <dbReference type="ARBA" id="ARBA00022553"/>
    </source>
</evidence>
<keyword evidence="7" id="KW-0067">ATP-binding</keyword>
<keyword evidence="9" id="KW-0812">Transmembrane</keyword>
<evidence type="ECO:0000256" key="1">
    <source>
        <dbReference type="ARBA" id="ARBA00000085"/>
    </source>
</evidence>
<dbReference type="GO" id="GO:0016020">
    <property type="term" value="C:membrane"/>
    <property type="evidence" value="ECO:0007669"/>
    <property type="project" value="InterPro"/>
</dbReference>
<dbReference type="InterPro" id="IPR050482">
    <property type="entry name" value="Sensor_HK_TwoCompSys"/>
</dbReference>
<keyword evidence="8" id="KW-0902">Two-component regulatory system</keyword>
<dbReference type="GO" id="GO:0000155">
    <property type="term" value="F:phosphorelay sensor kinase activity"/>
    <property type="evidence" value="ECO:0007669"/>
    <property type="project" value="InterPro"/>
</dbReference>
<dbReference type="Proteomes" id="UP000321793">
    <property type="component" value="Unassembled WGS sequence"/>
</dbReference>
<evidence type="ECO:0000259" key="10">
    <source>
        <dbReference type="Pfam" id="PF07730"/>
    </source>
</evidence>
<dbReference type="GO" id="GO:0046983">
    <property type="term" value="F:protein dimerization activity"/>
    <property type="evidence" value="ECO:0007669"/>
    <property type="project" value="InterPro"/>
</dbReference>
<dbReference type="PANTHER" id="PTHR24421:SF10">
    <property type="entry name" value="NITRATE_NITRITE SENSOR PROTEIN NARQ"/>
    <property type="match status" value="1"/>
</dbReference>
<evidence type="ECO:0000256" key="7">
    <source>
        <dbReference type="ARBA" id="ARBA00022840"/>
    </source>
</evidence>
<feature type="transmembrane region" description="Helical" evidence="9">
    <location>
        <begin position="205"/>
        <end position="227"/>
    </location>
</feature>
<feature type="transmembrane region" description="Helical" evidence="9">
    <location>
        <begin position="63"/>
        <end position="81"/>
    </location>
</feature>
<dbReference type="AlphaFoldDB" id="A0A512SVL0"/>
<name>A0A512SVL0_9MICO</name>
<accession>A0A512SVL0</accession>
<dbReference type="GO" id="GO:0005524">
    <property type="term" value="F:ATP binding"/>
    <property type="evidence" value="ECO:0007669"/>
    <property type="project" value="UniProtKB-KW"/>
</dbReference>
<evidence type="ECO:0000313" key="11">
    <source>
        <dbReference type="EMBL" id="GEQ11994.1"/>
    </source>
</evidence>
<evidence type="ECO:0000256" key="8">
    <source>
        <dbReference type="ARBA" id="ARBA00023012"/>
    </source>
</evidence>
<comment type="caution">
    <text evidence="11">The sequence shown here is derived from an EMBL/GenBank/DDBJ whole genome shotgun (WGS) entry which is preliminary data.</text>
</comment>
<dbReference type="EC" id="2.7.13.3" evidence="2"/>
<keyword evidence="12" id="KW-1185">Reference proteome</keyword>
<keyword evidence="4" id="KW-0808">Transferase</keyword>
<feature type="domain" description="Signal transduction histidine kinase subgroup 3 dimerisation and phosphoacceptor" evidence="10">
    <location>
        <begin position="396"/>
        <end position="460"/>
    </location>
</feature>
<evidence type="ECO:0000256" key="6">
    <source>
        <dbReference type="ARBA" id="ARBA00022777"/>
    </source>
</evidence>
<feature type="transmembrane region" description="Helical" evidence="9">
    <location>
        <begin position="125"/>
        <end position="144"/>
    </location>
</feature>
<comment type="catalytic activity">
    <reaction evidence="1">
        <text>ATP + protein L-histidine = ADP + protein N-phospho-L-histidine.</text>
        <dbReference type="EC" id="2.7.13.3"/>
    </reaction>
</comment>
<keyword evidence="9" id="KW-0472">Membrane</keyword>
<evidence type="ECO:0000313" key="12">
    <source>
        <dbReference type="Proteomes" id="UP000321793"/>
    </source>
</evidence>